<evidence type="ECO:0000313" key="7">
    <source>
        <dbReference type="Proteomes" id="UP000424805"/>
    </source>
</evidence>
<dbReference type="EMBL" id="VWLE01000002">
    <property type="protein sequence ID" value="KAA3954920.1"/>
    <property type="molecule type" value="Genomic_DNA"/>
</dbReference>
<dbReference type="RefSeq" id="WP_008647683.1">
    <property type="nucleotide sequence ID" value="NZ_JADMVQ010000012.1"/>
</dbReference>
<comment type="caution">
    <text evidence="1">The sequence shown here is derived from an EMBL/GenBank/DDBJ whole genome shotgun (WGS) entry which is preliminary data.</text>
</comment>
<accession>A0A5M5CFB6</accession>
<dbReference type="Proteomes" id="UP000473905">
    <property type="component" value="Unassembled WGS sequence"/>
</dbReference>
<gene>
    <name evidence="3" type="ORF">F3B90_01855</name>
    <name evidence="4" type="ORF">F3B98_33180</name>
    <name evidence="2" type="ORF">F3D66_21260</name>
    <name evidence="1" type="ORF">F3D71_00330</name>
    <name evidence="5" type="ORF">PO240_17430</name>
</gene>
<organism evidence="1 6">
    <name type="scientific">Bacteroides ovatus</name>
    <dbReference type="NCBI Taxonomy" id="28116"/>
    <lineage>
        <taxon>Bacteria</taxon>
        <taxon>Pseudomonadati</taxon>
        <taxon>Bacteroidota</taxon>
        <taxon>Bacteroidia</taxon>
        <taxon>Bacteroidales</taxon>
        <taxon>Bacteroidaceae</taxon>
        <taxon>Bacteroides</taxon>
    </lineage>
</organism>
<protein>
    <submittedName>
        <fullName evidence="1">Uncharacterized protein</fullName>
    </submittedName>
</protein>
<evidence type="ECO:0000313" key="9">
    <source>
        <dbReference type="Proteomes" id="UP000473905"/>
    </source>
</evidence>
<reference evidence="5" key="2">
    <citation type="submission" date="2022-10" db="EMBL/GenBank/DDBJ databases">
        <title>Human gut microbiome strain richness.</title>
        <authorList>
            <person name="Chen-Liaw A."/>
        </authorList>
    </citation>
    <scope>NUCLEOTIDE SEQUENCE</scope>
    <source>
        <strain evidence="5">F7_m1001271B151109d0_201107</strain>
    </source>
</reference>
<dbReference type="Proteomes" id="UP001214017">
    <property type="component" value="Unassembled WGS sequence"/>
</dbReference>
<evidence type="ECO:0000313" key="3">
    <source>
        <dbReference type="EMBL" id="KAA4630531.1"/>
    </source>
</evidence>
<evidence type="ECO:0000313" key="1">
    <source>
        <dbReference type="EMBL" id="KAA3954920.1"/>
    </source>
</evidence>
<dbReference type="EMBL" id="VWFO01000739">
    <property type="protein sequence ID" value="KAA4644977.1"/>
    <property type="molecule type" value="Genomic_DNA"/>
</dbReference>
<proteinExistence type="predicted"/>
<name>A0A5M5CFB6_BACOV</name>
<evidence type="ECO:0000313" key="2">
    <source>
        <dbReference type="EMBL" id="KAA4092557.1"/>
    </source>
</evidence>
<dbReference type="EMBL" id="VWFP01000001">
    <property type="protein sequence ID" value="KAA4630531.1"/>
    <property type="molecule type" value="Genomic_DNA"/>
</dbReference>
<reference evidence="6 7" key="1">
    <citation type="journal article" date="2019" name="Nat. Med.">
        <title>A library of human gut bacterial isolates paired with longitudinal multiomics data enables mechanistic microbiome research.</title>
        <authorList>
            <person name="Poyet M."/>
            <person name="Groussin M."/>
            <person name="Gibbons S.M."/>
            <person name="Avila-Pacheco J."/>
            <person name="Jiang X."/>
            <person name="Kearney S.M."/>
            <person name="Perrotta A.R."/>
            <person name="Berdy B."/>
            <person name="Zhao S."/>
            <person name="Lieberman T.D."/>
            <person name="Swanson P.K."/>
            <person name="Smith M."/>
            <person name="Roesemann S."/>
            <person name="Alexander J.E."/>
            <person name="Rich S.A."/>
            <person name="Livny J."/>
            <person name="Vlamakis H."/>
            <person name="Clish C."/>
            <person name="Bullock K."/>
            <person name="Deik A."/>
            <person name="Scott J."/>
            <person name="Pierce K.A."/>
            <person name="Xavier R.J."/>
            <person name="Alm E.J."/>
        </authorList>
    </citation>
    <scope>NUCLEOTIDE SEQUENCE [LARGE SCALE GENOMIC DNA]</scope>
    <source>
        <strain evidence="2 9">BIOML-A134</strain>
        <strain evidence="4 8">BIOML-A14</strain>
        <strain evidence="3 7">BIOML-A15</strain>
        <strain evidence="1 6">BIOML-A163</strain>
    </source>
</reference>
<dbReference type="Proteomes" id="UP000435985">
    <property type="component" value="Unassembled WGS sequence"/>
</dbReference>
<evidence type="ECO:0000313" key="5">
    <source>
        <dbReference type="EMBL" id="MDC2409655.1"/>
    </source>
</evidence>
<keyword evidence="9" id="KW-1185">Reference proteome</keyword>
<evidence type="ECO:0000313" key="4">
    <source>
        <dbReference type="EMBL" id="KAA4644977.1"/>
    </source>
</evidence>
<dbReference type="Proteomes" id="UP000424805">
    <property type="component" value="Unassembled WGS sequence"/>
</dbReference>
<evidence type="ECO:0000313" key="6">
    <source>
        <dbReference type="Proteomes" id="UP000323717"/>
    </source>
</evidence>
<dbReference type="EMBL" id="JAQNWR010000013">
    <property type="protein sequence ID" value="MDC2409655.1"/>
    <property type="molecule type" value="Genomic_DNA"/>
</dbReference>
<dbReference type="Proteomes" id="UP000323717">
    <property type="component" value="Unassembled WGS sequence"/>
</dbReference>
<sequence>MSKSIEEIRKMKAILERDIAAKVAEFEQESCVQITDVGIDRVKIKMLNNKTVCQSITVNIIIQL</sequence>
<dbReference type="EMBL" id="VWKB01000032">
    <property type="protein sequence ID" value="KAA4092557.1"/>
    <property type="molecule type" value="Genomic_DNA"/>
</dbReference>
<dbReference type="AlphaFoldDB" id="A0A5M5CFB6"/>
<evidence type="ECO:0000313" key="8">
    <source>
        <dbReference type="Proteomes" id="UP000435985"/>
    </source>
</evidence>